<protein>
    <submittedName>
        <fullName evidence="1">Uncharacterized protein</fullName>
    </submittedName>
</protein>
<organism evidence="1 2">
    <name type="scientific">Rhamnusium bicolor</name>
    <dbReference type="NCBI Taxonomy" id="1586634"/>
    <lineage>
        <taxon>Eukaryota</taxon>
        <taxon>Metazoa</taxon>
        <taxon>Ecdysozoa</taxon>
        <taxon>Arthropoda</taxon>
        <taxon>Hexapoda</taxon>
        <taxon>Insecta</taxon>
        <taxon>Pterygota</taxon>
        <taxon>Neoptera</taxon>
        <taxon>Endopterygota</taxon>
        <taxon>Coleoptera</taxon>
        <taxon>Polyphaga</taxon>
        <taxon>Cucujiformia</taxon>
        <taxon>Chrysomeloidea</taxon>
        <taxon>Cerambycidae</taxon>
        <taxon>Lepturinae</taxon>
        <taxon>Rhagiini</taxon>
        <taxon>Rhamnusium</taxon>
    </lineage>
</organism>
<comment type="caution">
    <text evidence="1">The sequence shown here is derived from an EMBL/GenBank/DDBJ whole genome shotgun (WGS) entry which is preliminary data.</text>
</comment>
<sequence>MPKIQETSEENVLEKPPSEAEALNSLFDQSTNKSDIVLDNTTAVYLSQKMRRAMTNSQRHSLGKHVLSKEIF</sequence>
<accession>A0AAV8ZQW3</accession>
<dbReference type="EMBL" id="JANEYF010000653">
    <property type="protein sequence ID" value="KAJ8968772.1"/>
    <property type="molecule type" value="Genomic_DNA"/>
</dbReference>
<proteinExistence type="predicted"/>
<dbReference type="AlphaFoldDB" id="A0AAV8ZQW3"/>
<dbReference type="Proteomes" id="UP001162156">
    <property type="component" value="Unassembled WGS sequence"/>
</dbReference>
<reference evidence="1" key="1">
    <citation type="journal article" date="2023" name="Insect Mol. Biol.">
        <title>Genome sequencing provides insights into the evolution of gene families encoding plant cell wall-degrading enzymes in longhorned beetles.</title>
        <authorList>
            <person name="Shin N.R."/>
            <person name="Okamura Y."/>
            <person name="Kirsch R."/>
            <person name="Pauchet Y."/>
        </authorList>
    </citation>
    <scope>NUCLEOTIDE SEQUENCE</scope>
    <source>
        <strain evidence="1">RBIC_L_NR</strain>
    </source>
</reference>
<evidence type="ECO:0000313" key="1">
    <source>
        <dbReference type="EMBL" id="KAJ8968772.1"/>
    </source>
</evidence>
<name>A0AAV8ZQW3_9CUCU</name>
<keyword evidence="2" id="KW-1185">Reference proteome</keyword>
<evidence type="ECO:0000313" key="2">
    <source>
        <dbReference type="Proteomes" id="UP001162156"/>
    </source>
</evidence>
<gene>
    <name evidence="1" type="ORF">NQ314_002121</name>
</gene>